<evidence type="ECO:0000313" key="2">
    <source>
        <dbReference type="EMBL" id="MCQ6959307.1"/>
    </source>
</evidence>
<proteinExistence type="predicted"/>
<accession>A0ABT1T426</accession>
<dbReference type="InterPro" id="IPR011110">
    <property type="entry name" value="Reg_prop"/>
</dbReference>
<sequence length="74" mass="8376">MKNKRNVFYSLLIILAGVIYSPVQAQQKNGAQDVVETRDVTTSHGPNRIVRTIKQDRKGNIWIASWEGISSYIT</sequence>
<dbReference type="Gene3D" id="2.130.10.10">
    <property type="entry name" value="YVTN repeat-like/Quinoprotein amine dehydrogenase"/>
    <property type="match status" value="1"/>
</dbReference>
<reference evidence="2 3" key="1">
    <citation type="submission" date="2022-07" db="EMBL/GenBank/DDBJ databases">
        <title>Mucilaginibacter sp. JC4.</title>
        <authorList>
            <person name="Le V."/>
            <person name="Ko S.-R."/>
            <person name="Ahn C.-Y."/>
            <person name="Oh H.-M."/>
        </authorList>
    </citation>
    <scope>NUCLEOTIDE SEQUENCE [LARGE SCALE GENOMIC DNA]</scope>
    <source>
        <strain evidence="2 3">JC4</strain>
    </source>
</reference>
<organism evidence="2 3">
    <name type="scientific">Mucilaginibacter aquariorum</name>
    <dbReference type="NCBI Taxonomy" id="2967225"/>
    <lineage>
        <taxon>Bacteria</taxon>
        <taxon>Pseudomonadati</taxon>
        <taxon>Bacteroidota</taxon>
        <taxon>Sphingobacteriia</taxon>
        <taxon>Sphingobacteriales</taxon>
        <taxon>Sphingobacteriaceae</taxon>
        <taxon>Mucilaginibacter</taxon>
    </lineage>
</organism>
<comment type="caution">
    <text evidence="2">The sequence shown here is derived from an EMBL/GenBank/DDBJ whole genome shotgun (WGS) entry which is preliminary data.</text>
</comment>
<evidence type="ECO:0000313" key="3">
    <source>
        <dbReference type="Proteomes" id="UP001204376"/>
    </source>
</evidence>
<keyword evidence="1" id="KW-0732">Signal</keyword>
<evidence type="ECO:0008006" key="4">
    <source>
        <dbReference type="Google" id="ProtNLM"/>
    </source>
</evidence>
<dbReference type="EMBL" id="JANHOH010000003">
    <property type="protein sequence ID" value="MCQ6959307.1"/>
    <property type="molecule type" value="Genomic_DNA"/>
</dbReference>
<dbReference type="InterPro" id="IPR015943">
    <property type="entry name" value="WD40/YVTN_repeat-like_dom_sf"/>
</dbReference>
<gene>
    <name evidence="2" type="ORF">NPE20_15125</name>
</gene>
<name>A0ABT1T426_9SPHI</name>
<dbReference type="Pfam" id="PF07494">
    <property type="entry name" value="Reg_prop"/>
    <property type="match status" value="1"/>
</dbReference>
<dbReference type="RefSeq" id="WP_256539503.1">
    <property type="nucleotide sequence ID" value="NZ_JANHOH010000003.1"/>
</dbReference>
<dbReference type="Proteomes" id="UP001204376">
    <property type="component" value="Unassembled WGS sequence"/>
</dbReference>
<protein>
    <recommendedName>
        <fullName evidence="4">Hybrid sensor histidine kinase/response regulator</fullName>
    </recommendedName>
</protein>
<feature type="chain" id="PRO_5045248658" description="Hybrid sensor histidine kinase/response regulator" evidence="1">
    <location>
        <begin position="26"/>
        <end position="74"/>
    </location>
</feature>
<evidence type="ECO:0000256" key="1">
    <source>
        <dbReference type="SAM" id="SignalP"/>
    </source>
</evidence>
<feature type="signal peptide" evidence="1">
    <location>
        <begin position="1"/>
        <end position="25"/>
    </location>
</feature>
<keyword evidence="3" id="KW-1185">Reference proteome</keyword>